<dbReference type="Proteomes" id="UP000281553">
    <property type="component" value="Unassembled WGS sequence"/>
</dbReference>
<reference evidence="1 2" key="1">
    <citation type="submission" date="2018-11" db="EMBL/GenBank/DDBJ databases">
        <authorList>
            <consortium name="Pathogen Informatics"/>
        </authorList>
    </citation>
    <scope>NUCLEOTIDE SEQUENCE [LARGE SCALE GENOMIC DNA]</scope>
</reference>
<keyword evidence="2" id="KW-1185">Reference proteome</keyword>
<accession>A0A3P6QHV3</accession>
<organism evidence="1 2">
    <name type="scientific">Dibothriocephalus latus</name>
    <name type="common">Fish tapeworm</name>
    <name type="synonym">Diphyllobothrium latum</name>
    <dbReference type="NCBI Taxonomy" id="60516"/>
    <lineage>
        <taxon>Eukaryota</taxon>
        <taxon>Metazoa</taxon>
        <taxon>Spiralia</taxon>
        <taxon>Lophotrochozoa</taxon>
        <taxon>Platyhelminthes</taxon>
        <taxon>Cestoda</taxon>
        <taxon>Eucestoda</taxon>
        <taxon>Diphyllobothriidea</taxon>
        <taxon>Diphyllobothriidae</taxon>
        <taxon>Dibothriocephalus</taxon>
    </lineage>
</organism>
<protein>
    <submittedName>
        <fullName evidence="1">Uncharacterized protein</fullName>
    </submittedName>
</protein>
<dbReference type="AlphaFoldDB" id="A0A3P6QHV3"/>
<gene>
    <name evidence="1" type="ORF">DILT_LOCUS1380</name>
</gene>
<dbReference type="EMBL" id="UYRU01009123">
    <property type="protein sequence ID" value="VDK43470.1"/>
    <property type="molecule type" value="Genomic_DNA"/>
</dbReference>
<sequence length="89" mass="10364">MPNRRSVTYDSESLWPQTRNRTKYSMLYRNRTPATRSSTQCFRCRLSLSVLSVLCLAYCPEAYRHKKLGSKIIRMITGFGSQRVLIELA</sequence>
<proteinExistence type="predicted"/>
<evidence type="ECO:0000313" key="2">
    <source>
        <dbReference type="Proteomes" id="UP000281553"/>
    </source>
</evidence>
<evidence type="ECO:0000313" key="1">
    <source>
        <dbReference type="EMBL" id="VDK43470.1"/>
    </source>
</evidence>
<name>A0A3P6QHV3_DIBLA</name>